<accession>A0A660C9B1</accession>
<dbReference type="InterPro" id="IPR001279">
    <property type="entry name" value="Metallo-B-lactamas"/>
</dbReference>
<keyword evidence="3" id="KW-1185">Reference proteome</keyword>
<evidence type="ECO:0000313" key="3">
    <source>
        <dbReference type="Proteomes" id="UP000317303"/>
    </source>
</evidence>
<dbReference type="Proteomes" id="UP000317303">
    <property type="component" value="Unassembled WGS sequence"/>
</dbReference>
<reference evidence="2 3" key="1">
    <citation type="submission" date="2019-07" db="EMBL/GenBank/DDBJ databases">
        <title>R&amp;d 2014.</title>
        <authorList>
            <person name="Klenk H.-P."/>
        </authorList>
    </citation>
    <scope>NUCLEOTIDE SEQUENCE [LARGE SCALE GENOMIC DNA]</scope>
    <source>
        <strain evidence="2 3">DSM 43194</strain>
    </source>
</reference>
<comment type="caution">
    <text evidence="2">The sequence shown here is derived from an EMBL/GenBank/DDBJ whole genome shotgun (WGS) entry which is preliminary data.</text>
</comment>
<dbReference type="Pfam" id="PF00753">
    <property type="entry name" value="Lactamase_B"/>
    <property type="match status" value="1"/>
</dbReference>
<dbReference type="SUPFAM" id="SSF56281">
    <property type="entry name" value="Metallo-hydrolase/oxidoreductase"/>
    <property type="match status" value="1"/>
</dbReference>
<feature type="domain" description="Metallo-beta-lactamase" evidence="1">
    <location>
        <begin position="10"/>
        <end position="203"/>
    </location>
</feature>
<dbReference type="CDD" id="cd16282">
    <property type="entry name" value="metallo-hydrolase-like_MBL-fold"/>
    <property type="match status" value="1"/>
</dbReference>
<organism evidence="2 3">
    <name type="scientific">Prauserella rugosa</name>
    <dbReference type="NCBI Taxonomy" id="43354"/>
    <lineage>
        <taxon>Bacteria</taxon>
        <taxon>Bacillati</taxon>
        <taxon>Actinomycetota</taxon>
        <taxon>Actinomycetes</taxon>
        <taxon>Pseudonocardiales</taxon>
        <taxon>Pseudonocardiaceae</taxon>
        <taxon>Prauserella</taxon>
    </lineage>
</organism>
<evidence type="ECO:0000259" key="1">
    <source>
        <dbReference type="SMART" id="SM00849"/>
    </source>
</evidence>
<evidence type="ECO:0000313" key="2">
    <source>
        <dbReference type="EMBL" id="TWH18403.1"/>
    </source>
</evidence>
<name>A0A660C9B1_9PSEU</name>
<dbReference type="GO" id="GO:0016787">
    <property type="term" value="F:hydrolase activity"/>
    <property type="evidence" value="ECO:0007669"/>
    <property type="project" value="UniProtKB-KW"/>
</dbReference>
<sequence length="255" mass="27353">MYTRRYEELDLTVGLVVGGERCLVVDTRGSRVQGRELAGAVREVTPLPVTIALTHAHFDHAFGVSAFPHAPVWAHTRCRTALAARGDRDRREWTERYRRDGRSDLADELAATPVVLPTRTFDDVARLDLGGRGVELVHPGRGHTDHDVLVVAGDVVFAGDLVEHDAGGSFTAESFGPDTDLDAWPAALDVVAGHRPRVVVAGHGEPVDSAFLTRAGAQLRTLARLRSDVRAGALGLDDALAASPLRAEVTRAALA</sequence>
<dbReference type="EMBL" id="VLJV01000001">
    <property type="protein sequence ID" value="TWH18403.1"/>
    <property type="molecule type" value="Genomic_DNA"/>
</dbReference>
<dbReference type="Gene3D" id="3.60.15.10">
    <property type="entry name" value="Ribonuclease Z/Hydroxyacylglutathione hydrolase-like"/>
    <property type="match status" value="1"/>
</dbReference>
<dbReference type="InterPro" id="IPR036866">
    <property type="entry name" value="RibonucZ/Hydroxyglut_hydro"/>
</dbReference>
<protein>
    <submittedName>
        <fullName evidence="2">Glyoxylase-like metal-dependent hydrolase (Beta-lactamase superfamily II)</fullName>
    </submittedName>
</protein>
<dbReference type="PANTHER" id="PTHR42951:SF4">
    <property type="entry name" value="ACYL-COENZYME A THIOESTERASE MBLAC2"/>
    <property type="match status" value="1"/>
</dbReference>
<gene>
    <name evidence="2" type="ORF">JD82_00220</name>
</gene>
<proteinExistence type="predicted"/>
<dbReference type="AlphaFoldDB" id="A0A660C9B1"/>
<keyword evidence="2" id="KW-0378">Hydrolase</keyword>
<dbReference type="PANTHER" id="PTHR42951">
    <property type="entry name" value="METALLO-BETA-LACTAMASE DOMAIN-CONTAINING"/>
    <property type="match status" value="1"/>
</dbReference>
<dbReference type="InterPro" id="IPR050855">
    <property type="entry name" value="NDM-1-like"/>
</dbReference>
<dbReference type="SMART" id="SM00849">
    <property type="entry name" value="Lactamase_B"/>
    <property type="match status" value="1"/>
</dbReference>